<dbReference type="InterPro" id="IPR050321">
    <property type="entry name" value="Glycosyltr_2/OpgH_subfam"/>
</dbReference>
<comment type="caution">
    <text evidence="9">The sequence shown here is derived from an EMBL/GenBank/DDBJ whole genome shotgun (WGS) entry which is preliminary data.</text>
</comment>
<evidence type="ECO:0000256" key="7">
    <source>
        <dbReference type="SAM" id="Phobius"/>
    </source>
</evidence>
<evidence type="ECO:0000256" key="4">
    <source>
        <dbReference type="ARBA" id="ARBA00022692"/>
    </source>
</evidence>
<evidence type="ECO:0000256" key="2">
    <source>
        <dbReference type="ARBA" id="ARBA00022676"/>
    </source>
</evidence>
<evidence type="ECO:0000256" key="3">
    <source>
        <dbReference type="ARBA" id="ARBA00022679"/>
    </source>
</evidence>
<dbReference type="InterPro" id="IPR029044">
    <property type="entry name" value="Nucleotide-diphossugar_trans"/>
</dbReference>
<dbReference type="OrthoDB" id="72851at2759"/>
<dbReference type="PANTHER" id="PTHR43867">
    <property type="entry name" value="CELLULOSE SYNTHASE CATALYTIC SUBUNIT A [UDP-FORMING]"/>
    <property type="match status" value="1"/>
</dbReference>
<feature type="transmembrane region" description="Helical" evidence="7">
    <location>
        <begin position="401"/>
        <end position="423"/>
    </location>
</feature>
<feature type="domain" description="Glycosyltransferase 2-like" evidence="8">
    <location>
        <begin position="97"/>
        <end position="288"/>
    </location>
</feature>
<dbReference type="CDD" id="cd06421">
    <property type="entry name" value="CESA_CelA_like"/>
    <property type="match status" value="1"/>
</dbReference>
<feature type="transmembrane region" description="Helical" evidence="7">
    <location>
        <begin position="443"/>
        <end position="463"/>
    </location>
</feature>
<feature type="transmembrane region" description="Helical" evidence="7">
    <location>
        <begin position="263"/>
        <end position="288"/>
    </location>
</feature>
<evidence type="ECO:0000256" key="6">
    <source>
        <dbReference type="ARBA" id="ARBA00023136"/>
    </source>
</evidence>
<dbReference type="PANTHER" id="PTHR43867:SF2">
    <property type="entry name" value="CELLULOSE SYNTHASE CATALYTIC SUBUNIT A [UDP-FORMING]"/>
    <property type="match status" value="1"/>
</dbReference>
<dbReference type="Proteomes" id="UP000664534">
    <property type="component" value="Unassembled WGS sequence"/>
</dbReference>
<reference evidence="9" key="1">
    <citation type="submission" date="2021-03" db="EMBL/GenBank/DDBJ databases">
        <authorList>
            <person name="Tagirdzhanova G."/>
        </authorList>
    </citation>
    <scope>NUCLEOTIDE SEQUENCE</scope>
</reference>
<evidence type="ECO:0000313" key="10">
    <source>
        <dbReference type="Proteomes" id="UP000664534"/>
    </source>
</evidence>
<organism evidence="9 10">
    <name type="scientific">Imshaugia aleurites</name>
    <dbReference type="NCBI Taxonomy" id="172621"/>
    <lineage>
        <taxon>Eukaryota</taxon>
        <taxon>Fungi</taxon>
        <taxon>Dikarya</taxon>
        <taxon>Ascomycota</taxon>
        <taxon>Pezizomycotina</taxon>
        <taxon>Lecanoromycetes</taxon>
        <taxon>OSLEUM clade</taxon>
        <taxon>Lecanoromycetidae</taxon>
        <taxon>Lecanorales</taxon>
        <taxon>Lecanorineae</taxon>
        <taxon>Parmeliaceae</taxon>
        <taxon>Imshaugia</taxon>
    </lineage>
</organism>
<keyword evidence="6 7" id="KW-0472">Membrane</keyword>
<proteinExistence type="predicted"/>
<dbReference type="SUPFAM" id="SSF53448">
    <property type="entry name" value="Nucleotide-diphospho-sugar transferases"/>
    <property type="match status" value="1"/>
</dbReference>
<gene>
    <name evidence="9" type="ORF">IMSHALPRED_000350</name>
</gene>
<dbReference type="Pfam" id="PF13632">
    <property type="entry name" value="Glyco_trans_2_3"/>
    <property type="match status" value="1"/>
</dbReference>
<dbReference type="Gene3D" id="3.90.550.10">
    <property type="entry name" value="Spore Coat Polysaccharide Biosynthesis Protein SpsA, Chain A"/>
    <property type="match status" value="1"/>
</dbReference>
<dbReference type="AlphaFoldDB" id="A0A8H3ESB8"/>
<keyword evidence="10" id="KW-1185">Reference proteome</keyword>
<keyword evidence="5 7" id="KW-1133">Transmembrane helix</keyword>
<name>A0A8H3ESB8_9LECA</name>
<evidence type="ECO:0000256" key="1">
    <source>
        <dbReference type="ARBA" id="ARBA00004141"/>
    </source>
</evidence>
<evidence type="ECO:0000259" key="8">
    <source>
        <dbReference type="Pfam" id="PF13632"/>
    </source>
</evidence>
<sequence length="523" mass="58217">MVDVLITCCGEEVSVVLDTVRAAADVDWPRDRMRVVLLDDGGSEELRREVQLLGLDNPCIHYSSREKIKGVPHHYKAGNLNAGLSYVDGLEGEKAEYVAALDADMIAERPWLRAIIAHLITDAEIALACPPQLFYNIPKNDPLYQNLAFFFGILEGVKDSIGAAWCTGSGYAIRRCALDQIGGFPTGSVAEDVFCSNLLLGAGWKTCFVNEALQYGTVPDSFSGHIKQRARWTIGTVQTSAKLNFFVFGRICRGMTYLQRFTGFVFTFGTLSTVFATASLLMFPIVLVSGFRLVAYADDDQLRWLLRLAFLSLFMNRINEFIAFAPAGYLFAWRGGLNTLWMAPYHGVAIVRSFLLPRWLGGKFATFSSSGSIHSVINERDTRARAPLVRRIRAIGWNGGVFIHVLYVLFTVGAAATSTSRAFTTTPHNYRDRLFYMLTHAGWPPLVWLVASTACFVPIKYALSPPAMPDREDLLHRDKVTGVAHPTEGAKRPRWGRTNILHEGFYAAVTIYTAVLFFGSWFM</sequence>
<evidence type="ECO:0000313" key="9">
    <source>
        <dbReference type="EMBL" id="CAF9912566.1"/>
    </source>
</evidence>
<dbReference type="GO" id="GO:0016020">
    <property type="term" value="C:membrane"/>
    <property type="evidence" value="ECO:0007669"/>
    <property type="project" value="UniProtKB-SubCell"/>
</dbReference>
<dbReference type="EMBL" id="CAJPDT010000010">
    <property type="protein sequence ID" value="CAF9912566.1"/>
    <property type="molecule type" value="Genomic_DNA"/>
</dbReference>
<evidence type="ECO:0000256" key="5">
    <source>
        <dbReference type="ARBA" id="ARBA00022989"/>
    </source>
</evidence>
<keyword evidence="3" id="KW-0808">Transferase</keyword>
<dbReference type="InterPro" id="IPR001173">
    <property type="entry name" value="Glyco_trans_2-like"/>
</dbReference>
<accession>A0A8H3ESB8</accession>
<feature type="transmembrane region" description="Helical" evidence="7">
    <location>
        <begin position="504"/>
        <end position="522"/>
    </location>
</feature>
<dbReference type="GO" id="GO:0016757">
    <property type="term" value="F:glycosyltransferase activity"/>
    <property type="evidence" value="ECO:0007669"/>
    <property type="project" value="UniProtKB-KW"/>
</dbReference>
<protein>
    <recommendedName>
        <fullName evidence="8">Glycosyltransferase 2-like domain-containing protein</fullName>
    </recommendedName>
</protein>
<keyword evidence="4 7" id="KW-0812">Transmembrane</keyword>
<keyword evidence="2" id="KW-0328">Glycosyltransferase</keyword>
<comment type="subcellular location">
    <subcellularLocation>
        <location evidence="1">Membrane</location>
        <topology evidence="1">Multi-pass membrane protein</topology>
    </subcellularLocation>
</comment>